<feature type="compositionally biased region" description="Basic and acidic residues" evidence="1">
    <location>
        <begin position="200"/>
        <end position="214"/>
    </location>
</feature>
<feature type="compositionally biased region" description="Polar residues" evidence="1">
    <location>
        <begin position="215"/>
        <end position="225"/>
    </location>
</feature>
<dbReference type="EMBL" id="AANITE010000012">
    <property type="protein sequence ID" value="EDO9682739.1"/>
    <property type="molecule type" value="Genomic_DNA"/>
</dbReference>
<protein>
    <submittedName>
        <fullName evidence="2">Uncharacterized protein</fullName>
    </submittedName>
</protein>
<feature type="region of interest" description="Disordered" evidence="1">
    <location>
        <begin position="30"/>
        <end position="56"/>
    </location>
</feature>
<sequence length="232" mass="27562">MMIDIEKMRSEAQERIELRQKFNRALVLEEDERTSNKEQNKEAKNQRDNLSSGSSQDMLSQKAMLVVMQYLARAFNDVFHSTKDIVTEIFGKREMMTENTPLAITYDKTLSILEELERQEAIGKKLDAQILNDDFLRDKIRDINPARFEENMKNLENFLHEMKNRDNYDISDYFFKVWENEQKLREAQKDVIDAEIVNNKSKDKNTQGEERSENKQSQAQTNKQQNVRRNRQ</sequence>
<reference evidence="2" key="1">
    <citation type="submission" date="2019-12" db="EMBL/GenBank/DDBJ databases">
        <authorList>
            <consortium name="PulseNet: The National Subtyping Network for Foodborne Disease Surveillance"/>
            <person name="Tarr C.L."/>
            <person name="Trees E."/>
            <person name="Katz L.S."/>
            <person name="Carleton-Romer H.A."/>
            <person name="Stroika S."/>
            <person name="Kucerova Z."/>
            <person name="Roache K.F."/>
            <person name="Sabol A.L."/>
            <person name="Besser J."/>
            <person name="Gerner-Smidt P."/>
        </authorList>
    </citation>
    <scope>NUCLEOTIDE SEQUENCE</scope>
    <source>
        <strain evidence="2">PNUSAC014016</strain>
    </source>
</reference>
<dbReference type="AlphaFoldDB" id="A0A6F9JC77"/>
<gene>
    <name evidence="2" type="ORF">GPS25_08615</name>
</gene>
<feature type="compositionally biased region" description="Basic and acidic residues" evidence="1">
    <location>
        <begin position="33"/>
        <end position="47"/>
    </location>
</feature>
<accession>A0A6F9JC77</accession>
<comment type="caution">
    <text evidence="2">The sequence shown here is derived from an EMBL/GenBank/DDBJ whole genome shotgun (WGS) entry which is preliminary data.</text>
</comment>
<evidence type="ECO:0000313" key="2">
    <source>
        <dbReference type="EMBL" id="EDO9682739.1"/>
    </source>
</evidence>
<feature type="region of interest" description="Disordered" evidence="1">
    <location>
        <begin position="195"/>
        <end position="232"/>
    </location>
</feature>
<organism evidence="2">
    <name type="scientific">Campylobacter fetus</name>
    <dbReference type="NCBI Taxonomy" id="196"/>
    <lineage>
        <taxon>Bacteria</taxon>
        <taxon>Pseudomonadati</taxon>
        <taxon>Campylobacterota</taxon>
        <taxon>Epsilonproteobacteria</taxon>
        <taxon>Campylobacterales</taxon>
        <taxon>Campylobacteraceae</taxon>
        <taxon>Campylobacter</taxon>
    </lineage>
</organism>
<evidence type="ECO:0000256" key="1">
    <source>
        <dbReference type="SAM" id="MobiDB-lite"/>
    </source>
</evidence>
<proteinExistence type="predicted"/>
<name>A0A6F9JC77_CAMFE</name>